<feature type="chain" id="PRO_5042215419" evidence="1">
    <location>
        <begin position="26"/>
        <end position="175"/>
    </location>
</feature>
<dbReference type="SUPFAM" id="SSF54427">
    <property type="entry name" value="NTF2-like"/>
    <property type="match status" value="1"/>
</dbReference>
<dbReference type="AlphaFoldDB" id="A0AAE4Z7Q1"/>
<dbReference type="Proteomes" id="UP000702544">
    <property type="component" value="Unassembled WGS sequence"/>
</dbReference>
<keyword evidence="1" id="KW-0732">Signal</keyword>
<evidence type="ECO:0000256" key="1">
    <source>
        <dbReference type="SAM" id="SignalP"/>
    </source>
</evidence>
<accession>A0AAE4Z7Q1</accession>
<dbReference type="InterPro" id="IPR032710">
    <property type="entry name" value="NTF2-like_dom_sf"/>
</dbReference>
<reference evidence="2 3" key="1">
    <citation type="submission" date="2020-01" db="EMBL/GenBank/DDBJ databases">
        <title>Genomes assembled from Gulf of Kutch pelagic sediment metagenomes.</title>
        <authorList>
            <person name="Chandrashekar M."/>
            <person name="Mahajan M.S."/>
            <person name="Dave K.J."/>
            <person name="Vatsa P."/>
            <person name="Nathani N.M."/>
        </authorList>
    </citation>
    <scope>NUCLEOTIDE SEQUENCE [LARGE SCALE GENOMIC DNA]</scope>
    <source>
        <strain evidence="2">KS3-K002</strain>
    </source>
</reference>
<dbReference type="Gene3D" id="3.10.450.50">
    <property type="match status" value="1"/>
</dbReference>
<gene>
    <name evidence="2" type="ORF">GWO12_09610</name>
</gene>
<proteinExistence type="predicted"/>
<dbReference type="EMBL" id="JAACAK010000072">
    <property type="protein sequence ID" value="NIR75350.1"/>
    <property type="molecule type" value="Genomic_DNA"/>
</dbReference>
<organism evidence="2 3">
    <name type="scientific">Candidatus Kutchimonas denitrificans</name>
    <dbReference type="NCBI Taxonomy" id="3056748"/>
    <lineage>
        <taxon>Bacteria</taxon>
        <taxon>Pseudomonadati</taxon>
        <taxon>Gemmatimonadota</taxon>
        <taxon>Gemmatimonadia</taxon>
        <taxon>Candidatus Palauibacterales</taxon>
        <taxon>Candidatus Palauibacteraceae</taxon>
        <taxon>Candidatus Kutchimonas</taxon>
    </lineage>
</organism>
<evidence type="ECO:0000313" key="3">
    <source>
        <dbReference type="Proteomes" id="UP000702544"/>
    </source>
</evidence>
<name>A0AAE4Z7Q1_9BACT</name>
<sequence length="175" mass="19591">MRFYDMRRPVLLSLAIAFVAHPLAAQTPPETDPTPEAVVAEIYDLVSFEAGNRPDWDKVRSLFIPQAVIVLRTSRDATSVFSVDEFVDDFVNFIENTPAGAQGFTERIIRTNAMVFGEMAYVLVLYEAQITGSPRPPTRGVDGFSLIRKDGRWLIVSITNEIPSADRPIPEVLRH</sequence>
<protein>
    <submittedName>
        <fullName evidence="2">Nuclear transport factor 2 family protein</fullName>
    </submittedName>
</protein>
<evidence type="ECO:0000313" key="2">
    <source>
        <dbReference type="EMBL" id="NIR75350.1"/>
    </source>
</evidence>
<feature type="signal peptide" evidence="1">
    <location>
        <begin position="1"/>
        <end position="25"/>
    </location>
</feature>
<comment type="caution">
    <text evidence="2">The sequence shown here is derived from an EMBL/GenBank/DDBJ whole genome shotgun (WGS) entry which is preliminary data.</text>
</comment>